<dbReference type="PANTHER" id="PTHR45790:SF4">
    <property type="entry name" value="COBALT-PRECORRIN-4 C(11)-METHYLTRANSFERASE"/>
    <property type="match status" value="1"/>
</dbReference>
<keyword evidence="4 7" id="KW-0489">Methyltransferase</keyword>
<evidence type="ECO:0000256" key="6">
    <source>
        <dbReference type="ARBA" id="ARBA00022691"/>
    </source>
</evidence>
<dbReference type="NCBIfam" id="TIGR01469">
    <property type="entry name" value="cobA_cysG_Cterm"/>
    <property type="match status" value="1"/>
</dbReference>
<protein>
    <submittedName>
        <fullName evidence="9">Putative cobalt-precorrin-4 C(11)-methyltransferase</fullName>
        <ecNumber evidence="9">2.1.1.271</ecNumber>
    </submittedName>
</protein>
<dbReference type="Gene3D" id="3.30.950.10">
    <property type="entry name" value="Methyltransferase, Cobalt-precorrin-4 Transmethylase, Domain 2"/>
    <property type="match status" value="1"/>
</dbReference>
<evidence type="ECO:0000256" key="7">
    <source>
        <dbReference type="RuleBase" id="RU003960"/>
    </source>
</evidence>
<dbReference type="Proteomes" id="UP000196239">
    <property type="component" value="Chromosome 1"/>
</dbReference>
<dbReference type="GO" id="GO:0032259">
    <property type="term" value="P:methylation"/>
    <property type="evidence" value="ECO:0007669"/>
    <property type="project" value="UniProtKB-KW"/>
</dbReference>
<evidence type="ECO:0000256" key="1">
    <source>
        <dbReference type="ARBA" id="ARBA00004953"/>
    </source>
</evidence>
<dbReference type="InterPro" id="IPR035996">
    <property type="entry name" value="4pyrrol_Methylase_sf"/>
</dbReference>
<dbReference type="InterPro" id="IPR050161">
    <property type="entry name" value="Siro_Cobalamin_biosynth"/>
</dbReference>
<dbReference type="EC" id="2.1.1.271" evidence="9"/>
<dbReference type="PANTHER" id="PTHR45790">
    <property type="entry name" value="SIROHEME SYNTHASE-RELATED"/>
    <property type="match status" value="1"/>
</dbReference>
<accession>A0A128A0G6</accession>
<dbReference type="EMBL" id="LN890280">
    <property type="protein sequence ID" value="CUR50844.1"/>
    <property type="molecule type" value="Genomic_DNA"/>
</dbReference>
<gene>
    <name evidence="9" type="primary">cbiF</name>
    <name evidence="9" type="ORF">NDEV_0079</name>
</gene>
<dbReference type="InterPro" id="IPR000878">
    <property type="entry name" value="4pyrrol_Mease"/>
</dbReference>
<keyword evidence="3" id="KW-0169">Cobalamin biosynthesis</keyword>
<dbReference type="InterPro" id="IPR006366">
    <property type="entry name" value="CobA/CysG_C"/>
</dbReference>
<dbReference type="GO" id="GO:0019354">
    <property type="term" value="P:siroheme biosynthetic process"/>
    <property type="evidence" value="ECO:0007669"/>
    <property type="project" value="InterPro"/>
</dbReference>
<keyword evidence="5 7" id="KW-0808">Transferase</keyword>
<dbReference type="SUPFAM" id="SSF53790">
    <property type="entry name" value="Tetrapyrrole methylase"/>
    <property type="match status" value="1"/>
</dbReference>
<evidence type="ECO:0000256" key="3">
    <source>
        <dbReference type="ARBA" id="ARBA00022573"/>
    </source>
</evidence>
<dbReference type="Gene3D" id="3.40.1010.10">
    <property type="entry name" value="Cobalt-precorrin-4 Transmethylase, Domain 1"/>
    <property type="match status" value="1"/>
</dbReference>
<evidence type="ECO:0000259" key="8">
    <source>
        <dbReference type="Pfam" id="PF00590"/>
    </source>
</evidence>
<dbReference type="NCBIfam" id="TIGR01465">
    <property type="entry name" value="cobM_cbiF"/>
    <property type="match status" value="1"/>
</dbReference>
<reference evidence="10" key="1">
    <citation type="submission" date="2015-10" db="EMBL/GenBank/DDBJ databases">
        <authorList>
            <person name="Lehtovirta-Morley L.E."/>
            <person name="Vieille C."/>
        </authorList>
    </citation>
    <scope>NUCLEOTIDE SEQUENCE [LARGE SCALE GENOMIC DNA]</scope>
</reference>
<dbReference type="KEGG" id="ndv:NDEV_0079"/>
<dbReference type="AlphaFoldDB" id="A0A128A0G6"/>
<dbReference type="InterPro" id="IPR014776">
    <property type="entry name" value="4pyrrole_Mease_sub2"/>
</dbReference>
<evidence type="ECO:0000256" key="5">
    <source>
        <dbReference type="ARBA" id="ARBA00022679"/>
    </source>
</evidence>
<evidence type="ECO:0000256" key="4">
    <source>
        <dbReference type="ARBA" id="ARBA00022603"/>
    </source>
</evidence>
<dbReference type="CDD" id="cd11641">
    <property type="entry name" value="Precorrin-4_C11-MT"/>
    <property type="match status" value="1"/>
</dbReference>
<comment type="pathway">
    <text evidence="1">Cofactor biosynthesis; adenosylcobalamin biosynthesis.</text>
</comment>
<keyword evidence="10" id="KW-1185">Reference proteome</keyword>
<evidence type="ECO:0000313" key="10">
    <source>
        <dbReference type="Proteomes" id="UP000196239"/>
    </source>
</evidence>
<keyword evidence="6" id="KW-0949">S-adenosyl-L-methionine</keyword>
<dbReference type="InterPro" id="IPR003043">
    <property type="entry name" value="Uropor_MeTrfase_CS"/>
</dbReference>
<dbReference type="InterPro" id="IPR014777">
    <property type="entry name" value="4pyrrole_Mease_sub1"/>
</dbReference>
<dbReference type="GO" id="GO:0046026">
    <property type="term" value="F:precorrin-4 C11-methyltransferase activity"/>
    <property type="evidence" value="ECO:0007669"/>
    <property type="project" value="InterPro"/>
</dbReference>
<evidence type="ECO:0000256" key="2">
    <source>
        <dbReference type="ARBA" id="ARBA00005879"/>
    </source>
</evidence>
<dbReference type="UniPathway" id="UPA00148"/>
<feature type="domain" description="Tetrapyrrole methylase" evidence="8">
    <location>
        <begin position="3"/>
        <end position="208"/>
    </location>
</feature>
<organism evidence="9 10">
    <name type="scientific">Nitrosotalea devaniterrae</name>
    <dbReference type="NCBI Taxonomy" id="1078905"/>
    <lineage>
        <taxon>Archaea</taxon>
        <taxon>Nitrososphaerota</taxon>
        <taxon>Nitrososphaeria</taxon>
        <taxon>Nitrosotaleales</taxon>
        <taxon>Nitrosotaleaceae</taxon>
        <taxon>Nitrosotalea</taxon>
    </lineage>
</organism>
<dbReference type="Pfam" id="PF00590">
    <property type="entry name" value="TP_methylase"/>
    <property type="match status" value="1"/>
</dbReference>
<dbReference type="InterPro" id="IPR006362">
    <property type="entry name" value="Cbl_synth_CobM/CibF"/>
</dbReference>
<evidence type="ECO:0000313" key="9">
    <source>
        <dbReference type="EMBL" id="CUR50844.1"/>
    </source>
</evidence>
<dbReference type="GO" id="GO:0009236">
    <property type="term" value="P:cobalamin biosynthetic process"/>
    <property type="evidence" value="ECO:0007669"/>
    <property type="project" value="UniProtKB-UniPathway"/>
</dbReference>
<dbReference type="PROSITE" id="PS00840">
    <property type="entry name" value="SUMT_2"/>
    <property type="match status" value="1"/>
</dbReference>
<name>A0A128A0G6_9ARCH</name>
<proteinExistence type="inferred from homology"/>
<comment type="similarity">
    <text evidence="2 7">Belongs to the precorrin methyltransferase family.</text>
</comment>
<sequence length="255" mass="28261">MHKVYFVGCGPGDPELITVKAKKLIQKADVIVYSGSLIPPGIIKMCKKSQLHDAAKLVREDIFKILKENALKGKLVVRLHDGDPSIYGAIREQTDNLKKEGIDYEVVPGITSFLASAAALGCELTLPGVTQTIIVTRAESRTKVPKREQISELAKHKATLIFYLSIHLIPKIVQEAIKGGYSKSTPVGVVYRASWSDEKIIIGTLQDIAKKIRDEKITRTAIIIIGDVVNPKSYEYSKLYDKTFTHGYRKAQVKS</sequence>